<organism evidence="2 3">
    <name type="scientific">Microlunatus capsulatus</name>
    <dbReference type="NCBI Taxonomy" id="99117"/>
    <lineage>
        <taxon>Bacteria</taxon>
        <taxon>Bacillati</taxon>
        <taxon>Actinomycetota</taxon>
        <taxon>Actinomycetes</taxon>
        <taxon>Propionibacteriales</taxon>
        <taxon>Propionibacteriaceae</taxon>
        <taxon>Microlunatus</taxon>
    </lineage>
</organism>
<protein>
    <submittedName>
        <fullName evidence="2">Uncharacterized protein</fullName>
    </submittedName>
</protein>
<dbReference type="EMBL" id="JAGIOB010000001">
    <property type="protein sequence ID" value="MBP2416747.1"/>
    <property type="molecule type" value="Genomic_DNA"/>
</dbReference>
<keyword evidence="3" id="KW-1185">Reference proteome</keyword>
<feature type="chain" id="PRO_5046425432" evidence="1">
    <location>
        <begin position="31"/>
        <end position="555"/>
    </location>
</feature>
<dbReference type="RefSeq" id="WP_210054682.1">
    <property type="nucleotide sequence ID" value="NZ_BAAAMH010000025.1"/>
</dbReference>
<reference evidence="2 3" key="1">
    <citation type="submission" date="2021-03" db="EMBL/GenBank/DDBJ databases">
        <title>Sequencing the genomes of 1000 actinobacteria strains.</title>
        <authorList>
            <person name="Klenk H.-P."/>
        </authorList>
    </citation>
    <scope>NUCLEOTIDE SEQUENCE [LARGE SCALE GENOMIC DNA]</scope>
    <source>
        <strain evidence="2 3">DSM 12936</strain>
    </source>
</reference>
<comment type="caution">
    <text evidence="2">The sequence shown here is derived from an EMBL/GenBank/DDBJ whole genome shotgun (WGS) entry which is preliminary data.</text>
</comment>
<evidence type="ECO:0000313" key="2">
    <source>
        <dbReference type="EMBL" id="MBP2416747.1"/>
    </source>
</evidence>
<keyword evidence="1" id="KW-0732">Signal</keyword>
<sequence>MLEARPRATTLLVGAAAAALVLASAVPAAAATTAGPAITLRGASSASSTSGDSVTVPKPAGTVAGDVLVARVANRGDVTASMTSAGWTPVGSTQSAALLKSVVLVRVATGGEPSSYTFDVSEPTNLAATVTAYDNVDNADPVDTFAGRVNGNLDLFTTPSVTSTVGNAMAVWFGTQLYTGTDCLVDAITPPSGLTEVLDDCLAPGGSGLAVETAQRQLGAPAVRSGWTGSSDFLRTNVTQVLTLRPASAVQTASRYASSSTDVGKLWEGYDLLGNRDTWLSDDTLHEPSGLAASRVNPGVQYVHSESDVQGMVAVSTTNARVVGRYDVAIPQQWDWEDIATGPCPSGSCLFAGDIGRANGKPNPPSTFAVYRVAEPDLAAGETRGTLRGDWFRFRYPDAPHNAEAMMVHPVTGRIYVITKEADGRSGVYAFPTTLPAPSSTTVTTLTQVATLDVPTWTGDPDDTHAATWFAQVTAASIHPAGDRFLLRTPYRVYEYRAPAGSSFESAFDAAPVTLTAPSNEAQGEAIEYAPDGSAYYTLGERQSPPFTLKRVDRR</sequence>
<name>A0ABS4Z6R3_9ACTN</name>
<feature type="signal peptide" evidence="1">
    <location>
        <begin position="1"/>
        <end position="30"/>
    </location>
</feature>
<evidence type="ECO:0000313" key="3">
    <source>
        <dbReference type="Proteomes" id="UP000758168"/>
    </source>
</evidence>
<dbReference type="Proteomes" id="UP000758168">
    <property type="component" value="Unassembled WGS sequence"/>
</dbReference>
<gene>
    <name evidence="2" type="ORF">JOF54_001669</name>
</gene>
<proteinExistence type="predicted"/>
<evidence type="ECO:0000256" key="1">
    <source>
        <dbReference type="SAM" id="SignalP"/>
    </source>
</evidence>
<accession>A0ABS4Z6R3</accession>